<evidence type="ECO:0000313" key="2">
    <source>
        <dbReference type="Proteomes" id="UP001054837"/>
    </source>
</evidence>
<organism evidence="1 2">
    <name type="scientific">Caerostris darwini</name>
    <dbReference type="NCBI Taxonomy" id="1538125"/>
    <lineage>
        <taxon>Eukaryota</taxon>
        <taxon>Metazoa</taxon>
        <taxon>Ecdysozoa</taxon>
        <taxon>Arthropoda</taxon>
        <taxon>Chelicerata</taxon>
        <taxon>Arachnida</taxon>
        <taxon>Araneae</taxon>
        <taxon>Araneomorphae</taxon>
        <taxon>Entelegynae</taxon>
        <taxon>Araneoidea</taxon>
        <taxon>Araneidae</taxon>
        <taxon>Caerostris</taxon>
    </lineage>
</organism>
<reference evidence="1 2" key="1">
    <citation type="submission" date="2021-06" db="EMBL/GenBank/DDBJ databases">
        <title>Caerostris darwini draft genome.</title>
        <authorList>
            <person name="Kono N."/>
            <person name="Arakawa K."/>
        </authorList>
    </citation>
    <scope>NUCLEOTIDE SEQUENCE [LARGE SCALE GENOMIC DNA]</scope>
</reference>
<dbReference type="EMBL" id="BPLQ01000882">
    <property type="protein sequence ID" value="GIX75946.1"/>
    <property type="molecule type" value="Genomic_DNA"/>
</dbReference>
<dbReference type="Proteomes" id="UP001054837">
    <property type="component" value="Unassembled WGS sequence"/>
</dbReference>
<comment type="caution">
    <text evidence="1">The sequence shown here is derived from an EMBL/GenBank/DDBJ whole genome shotgun (WGS) entry which is preliminary data.</text>
</comment>
<proteinExistence type="predicted"/>
<name>A0AAV4MU03_9ARAC</name>
<accession>A0AAV4MU03</accession>
<evidence type="ECO:0000313" key="1">
    <source>
        <dbReference type="EMBL" id="GIX75946.1"/>
    </source>
</evidence>
<sequence length="113" mass="13009">MHCQKHPPKKKKWQIVQQFAENFEYSYISNDSSERGQTILTEQGQCPPLAQPWKNPIASQKKILIACFEGRRSNRCGGTGVFQTGFMLSCSLTVMKYGYRYEKKGMFPSEYAN</sequence>
<dbReference type="AlphaFoldDB" id="A0AAV4MU03"/>
<protein>
    <submittedName>
        <fullName evidence="1">Uncharacterized protein</fullName>
    </submittedName>
</protein>
<gene>
    <name evidence="1" type="ORF">CDAR_291681</name>
</gene>
<keyword evidence="2" id="KW-1185">Reference proteome</keyword>